<keyword evidence="4 5" id="KW-0862">Zinc</keyword>
<evidence type="ECO:0000313" key="8">
    <source>
        <dbReference type="Proteomes" id="UP001549055"/>
    </source>
</evidence>
<dbReference type="PANTHER" id="PTHR46015">
    <property type="entry name" value="ZGC:172121"/>
    <property type="match status" value="1"/>
</dbReference>
<dbReference type="PROSITE" id="PS50970">
    <property type="entry name" value="HCY"/>
    <property type="match status" value="1"/>
</dbReference>
<gene>
    <name evidence="7" type="ORF">ABID27_001088</name>
</gene>
<dbReference type="Pfam" id="PF02574">
    <property type="entry name" value="S-methyl_trans"/>
    <property type="match status" value="1"/>
</dbReference>
<dbReference type="InterPro" id="IPR051486">
    <property type="entry name" value="Hcy_S-methyltransferase"/>
</dbReference>
<keyword evidence="3 5" id="KW-0479">Metal-binding</keyword>
<feature type="binding site" evidence="5">
    <location>
        <position position="308"/>
    </location>
    <ligand>
        <name>Zn(2+)</name>
        <dbReference type="ChEBI" id="CHEBI:29105"/>
    </ligand>
</feature>
<name>A0ABV2JKN4_9STRE</name>
<evidence type="ECO:0000256" key="3">
    <source>
        <dbReference type="ARBA" id="ARBA00022723"/>
    </source>
</evidence>
<evidence type="ECO:0000259" key="6">
    <source>
        <dbReference type="PROSITE" id="PS50970"/>
    </source>
</evidence>
<organism evidence="7 8">
    <name type="scientific">Streptococcus gallinaceus</name>
    <dbReference type="NCBI Taxonomy" id="165758"/>
    <lineage>
        <taxon>Bacteria</taxon>
        <taxon>Bacillati</taxon>
        <taxon>Bacillota</taxon>
        <taxon>Bacilli</taxon>
        <taxon>Lactobacillales</taxon>
        <taxon>Streptococcaceae</taxon>
        <taxon>Streptococcus</taxon>
    </lineage>
</organism>
<proteinExistence type="predicted"/>
<dbReference type="GO" id="GO:0032259">
    <property type="term" value="P:methylation"/>
    <property type="evidence" value="ECO:0007669"/>
    <property type="project" value="UniProtKB-KW"/>
</dbReference>
<feature type="domain" description="Hcy-binding" evidence="6">
    <location>
        <begin position="11"/>
        <end position="323"/>
    </location>
</feature>
<dbReference type="SUPFAM" id="SSF82282">
    <property type="entry name" value="Homocysteine S-methyltransferase"/>
    <property type="match status" value="1"/>
</dbReference>
<comment type="cofactor">
    <cofactor evidence="5">
        <name>Zn(2+)</name>
        <dbReference type="ChEBI" id="CHEBI:29105"/>
    </cofactor>
</comment>
<protein>
    <submittedName>
        <fullName evidence="7">Homocysteine S-methyltransferase</fullName>
        <ecNumber evidence="7">2.1.1.10</ecNumber>
    </submittedName>
</protein>
<evidence type="ECO:0000313" key="7">
    <source>
        <dbReference type="EMBL" id="MET3644464.1"/>
    </source>
</evidence>
<evidence type="ECO:0000256" key="5">
    <source>
        <dbReference type="PROSITE-ProRule" id="PRU00333"/>
    </source>
</evidence>
<dbReference type="Proteomes" id="UP001549055">
    <property type="component" value="Unassembled WGS sequence"/>
</dbReference>
<evidence type="ECO:0000256" key="2">
    <source>
        <dbReference type="ARBA" id="ARBA00022679"/>
    </source>
</evidence>
<comment type="caution">
    <text evidence="7">The sequence shown here is derived from an EMBL/GenBank/DDBJ whole genome shotgun (WGS) entry which is preliminary data.</text>
</comment>
<dbReference type="PANTHER" id="PTHR46015:SF1">
    <property type="entry name" value="HOMOCYSTEINE S-METHYLTRANSFERASE-LIKE ISOFORM 1"/>
    <property type="match status" value="1"/>
</dbReference>
<feature type="binding site" evidence="5">
    <location>
        <position position="242"/>
    </location>
    <ligand>
        <name>Zn(2+)</name>
        <dbReference type="ChEBI" id="CHEBI:29105"/>
    </ligand>
</feature>
<dbReference type="InterPro" id="IPR003726">
    <property type="entry name" value="HCY_dom"/>
</dbReference>
<accession>A0ABV2JKN4</accession>
<dbReference type="EC" id="2.1.1.10" evidence="7"/>
<keyword evidence="1 5" id="KW-0489">Methyltransferase</keyword>
<evidence type="ECO:0000256" key="1">
    <source>
        <dbReference type="ARBA" id="ARBA00022603"/>
    </source>
</evidence>
<dbReference type="EMBL" id="JBEPMK010000003">
    <property type="protein sequence ID" value="MET3644464.1"/>
    <property type="molecule type" value="Genomic_DNA"/>
</dbReference>
<feature type="binding site" evidence="5">
    <location>
        <position position="309"/>
    </location>
    <ligand>
        <name>Zn(2+)</name>
        <dbReference type="ChEBI" id="CHEBI:29105"/>
    </ligand>
</feature>
<keyword evidence="2 5" id="KW-0808">Transferase</keyword>
<dbReference type="Gene3D" id="3.20.20.330">
    <property type="entry name" value="Homocysteine-binding-like domain"/>
    <property type="match status" value="1"/>
</dbReference>
<dbReference type="InterPro" id="IPR036589">
    <property type="entry name" value="HCY_dom_sf"/>
</dbReference>
<keyword evidence="8" id="KW-1185">Reference proteome</keyword>
<reference evidence="7 8" key="1">
    <citation type="submission" date="2024-06" db="EMBL/GenBank/DDBJ databases">
        <title>Genomic Encyclopedia of Type Strains, Phase IV (KMG-IV): sequencing the most valuable type-strain genomes for metagenomic binning, comparative biology and taxonomic classification.</title>
        <authorList>
            <person name="Goeker M."/>
        </authorList>
    </citation>
    <scope>NUCLEOTIDE SEQUENCE [LARGE SCALE GENOMIC DNA]</scope>
    <source>
        <strain evidence="7 8">DSM 15349</strain>
    </source>
</reference>
<dbReference type="NCBIfam" id="NF007020">
    <property type="entry name" value="PRK09485.1"/>
    <property type="match status" value="1"/>
</dbReference>
<dbReference type="GO" id="GO:0008168">
    <property type="term" value="F:methyltransferase activity"/>
    <property type="evidence" value="ECO:0007669"/>
    <property type="project" value="UniProtKB-KW"/>
</dbReference>
<evidence type="ECO:0000256" key="4">
    <source>
        <dbReference type="ARBA" id="ARBA00022833"/>
    </source>
</evidence>
<sequence>MSNIESGEKMGRFKELLRQDKVLILHGALGTELEFQGHDVSGKLWSAKYLIENPQLIQDIHEAYLKAGSDIVTTSSYQATLPGLEEVGLTAEEAREIIRLTVTLAKDARDNIWAQLTEEEKASRSFPLISGDVGPYAAYLADGSEYTGQYGEISAEALKAFHRERLTLLLEEGSELLALETIPNLLEIQALLDLLAQEFPTVEAYLSVTTQDGQTLTDGSDIALVADLVNQSKQVLALGVNCSAPAHVSQFLVHLSQMTQKPLVTYPNSGEVYDGKTQTWTQQADHSHTLLENTEKWIDQGAQIVGGCCRTRPVDIAFLADHLKNS</sequence>